<sequence length="108" mass="12557">MSIYFMSLFVIPRRVAARLEKIQRDFLWGGGALEQKPLGKWSWRFASERDPLWKQMIVGKYGQVEGGWCSKVVREGHGVGVWKAIRGKWEMFKTRTGFTIGFGNRVKF</sequence>
<dbReference type="Proteomes" id="UP000288805">
    <property type="component" value="Unassembled WGS sequence"/>
</dbReference>
<proteinExistence type="predicted"/>
<protein>
    <submittedName>
        <fullName evidence="1">Uncharacterized protein</fullName>
    </submittedName>
</protein>
<dbReference type="EMBL" id="QGNW01001078">
    <property type="protein sequence ID" value="RVW56377.1"/>
    <property type="molecule type" value="Genomic_DNA"/>
</dbReference>
<evidence type="ECO:0000313" key="1">
    <source>
        <dbReference type="EMBL" id="RVW56377.1"/>
    </source>
</evidence>
<accession>A0A438F8U9</accession>
<name>A0A438F8U9_VITVI</name>
<dbReference type="AlphaFoldDB" id="A0A438F8U9"/>
<comment type="caution">
    <text evidence="1">The sequence shown here is derived from an EMBL/GenBank/DDBJ whole genome shotgun (WGS) entry which is preliminary data.</text>
</comment>
<reference evidence="1 2" key="1">
    <citation type="journal article" date="2018" name="PLoS Genet.">
        <title>Population sequencing reveals clonal diversity and ancestral inbreeding in the grapevine cultivar Chardonnay.</title>
        <authorList>
            <person name="Roach M.J."/>
            <person name="Johnson D.L."/>
            <person name="Bohlmann J."/>
            <person name="van Vuuren H.J."/>
            <person name="Jones S.J."/>
            <person name="Pretorius I.S."/>
            <person name="Schmidt S.A."/>
            <person name="Borneman A.R."/>
        </authorList>
    </citation>
    <scope>NUCLEOTIDE SEQUENCE [LARGE SCALE GENOMIC DNA]</scope>
    <source>
        <strain evidence="2">cv. Chardonnay</strain>
        <tissue evidence="1">Leaf</tissue>
    </source>
</reference>
<evidence type="ECO:0000313" key="2">
    <source>
        <dbReference type="Proteomes" id="UP000288805"/>
    </source>
</evidence>
<organism evidence="1 2">
    <name type="scientific">Vitis vinifera</name>
    <name type="common">Grape</name>
    <dbReference type="NCBI Taxonomy" id="29760"/>
    <lineage>
        <taxon>Eukaryota</taxon>
        <taxon>Viridiplantae</taxon>
        <taxon>Streptophyta</taxon>
        <taxon>Embryophyta</taxon>
        <taxon>Tracheophyta</taxon>
        <taxon>Spermatophyta</taxon>
        <taxon>Magnoliopsida</taxon>
        <taxon>eudicotyledons</taxon>
        <taxon>Gunneridae</taxon>
        <taxon>Pentapetalae</taxon>
        <taxon>rosids</taxon>
        <taxon>Vitales</taxon>
        <taxon>Vitaceae</taxon>
        <taxon>Viteae</taxon>
        <taxon>Vitis</taxon>
    </lineage>
</organism>
<gene>
    <name evidence="1" type="ORF">CK203_101734</name>
</gene>